<evidence type="ECO:0000313" key="1">
    <source>
        <dbReference type="EMBL" id="WFR97764.1"/>
    </source>
</evidence>
<accession>A0AAF1KWS1</accession>
<dbReference type="AlphaFoldDB" id="A0AAF1KWS1"/>
<evidence type="ECO:0000313" key="2">
    <source>
        <dbReference type="Proteomes" id="UP000249499"/>
    </source>
</evidence>
<gene>
    <name evidence="1" type="ORF">PR017_17775</name>
</gene>
<dbReference type="EMBL" id="CP117256">
    <property type="protein sequence ID" value="WFR97764.1"/>
    <property type="molecule type" value="Genomic_DNA"/>
</dbReference>
<reference evidence="2" key="2">
    <citation type="journal article" date="2023" name="MicrobiologyOpen">
        <title>Genomics of the tumorigenes clade of the family Rhizobiaceae and description of Rhizobium rhododendri sp. nov.</title>
        <authorList>
            <person name="Kuzmanovic N."/>
            <person name="diCenzo G.C."/>
            <person name="Bunk B."/>
            <person name="Sproeer C."/>
            <person name="Fruehling A."/>
            <person name="Neumann-Schaal M."/>
            <person name="Overmann J."/>
            <person name="Smalla K."/>
        </authorList>
    </citation>
    <scope>NUCLEOTIDE SEQUENCE [LARGE SCALE GENOMIC DNA]</scope>
    <source>
        <strain evidence="2">1078</strain>
        <plasmid evidence="2">pRt1078</plasmid>
    </source>
</reference>
<keyword evidence="2" id="KW-1185">Reference proteome</keyword>
<protein>
    <submittedName>
        <fullName evidence="1">KTSC domain-containing protein</fullName>
    </submittedName>
</protein>
<dbReference type="RefSeq" id="WP_111218128.1">
    <property type="nucleotide sequence ID" value="NZ_CP117256.1"/>
</dbReference>
<sequence>MDAEILTVNFRSRAVRTVHYEFASNRLVVITAHRKTRVYGSVPFELVKAFAEHPTPGVFYEKYLRVALRPQLLSNLLVKFMLLRRIKRVETSSPADVNLTVYS</sequence>
<organism evidence="1 2">
    <name type="scientific">Rhizobium tumorigenes</name>
    <dbReference type="NCBI Taxonomy" id="2041385"/>
    <lineage>
        <taxon>Bacteria</taxon>
        <taxon>Pseudomonadati</taxon>
        <taxon>Pseudomonadota</taxon>
        <taxon>Alphaproteobacteria</taxon>
        <taxon>Hyphomicrobiales</taxon>
        <taxon>Rhizobiaceae</taxon>
        <taxon>Rhizobium/Agrobacterium group</taxon>
        <taxon>Rhizobium</taxon>
    </lineage>
</organism>
<geneLocation type="plasmid" evidence="1 2">
    <name>pRt1078</name>
</geneLocation>
<dbReference type="Proteomes" id="UP000249499">
    <property type="component" value="Plasmid pRt1078"/>
</dbReference>
<reference evidence="1 2" key="1">
    <citation type="journal article" date="2018" name="Sci. Rep.">
        <title>Rhizobium tumorigenes sp. nov., a novel plant tumorigenic bacterium isolated from cane gall tumors on thornless blackberry.</title>
        <authorList>
            <person name="Kuzmanovi N."/>
            <person name="Smalla K."/>
            <person name="Gronow S."/>
            <person name="PuBawska J."/>
        </authorList>
    </citation>
    <scope>NUCLEOTIDE SEQUENCE [LARGE SCALE GENOMIC DNA]</scope>
    <source>
        <strain evidence="1 2">1078</strain>
    </source>
</reference>
<keyword evidence="1" id="KW-0614">Plasmid</keyword>
<dbReference type="KEGG" id="rtu:PR017_17775"/>
<proteinExistence type="predicted"/>
<name>A0AAF1KWS1_9HYPH</name>